<keyword evidence="3" id="KW-1185">Reference proteome</keyword>
<gene>
    <name evidence="2" type="ORF">FB391_0529</name>
</gene>
<dbReference type="EMBL" id="VFPE01000001">
    <property type="protein sequence ID" value="TQM34242.1"/>
    <property type="molecule type" value="Genomic_DNA"/>
</dbReference>
<protein>
    <submittedName>
        <fullName evidence="2">Uncharacterized protein</fullName>
    </submittedName>
</protein>
<dbReference type="Proteomes" id="UP000320235">
    <property type="component" value="Unassembled WGS sequence"/>
</dbReference>
<evidence type="ECO:0000256" key="1">
    <source>
        <dbReference type="SAM" id="MobiDB-lite"/>
    </source>
</evidence>
<dbReference type="OrthoDB" id="5083265at2"/>
<organism evidence="2 3">
    <name type="scientific">Microbacterium kyungheense</name>
    <dbReference type="NCBI Taxonomy" id="1263636"/>
    <lineage>
        <taxon>Bacteria</taxon>
        <taxon>Bacillati</taxon>
        <taxon>Actinomycetota</taxon>
        <taxon>Actinomycetes</taxon>
        <taxon>Micrococcales</taxon>
        <taxon>Microbacteriaceae</taxon>
        <taxon>Microbacterium</taxon>
    </lineage>
</organism>
<evidence type="ECO:0000313" key="2">
    <source>
        <dbReference type="EMBL" id="TQM34242.1"/>
    </source>
</evidence>
<accession>A0A543FKC8</accession>
<evidence type="ECO:0000313" key="3">
    <source>
        <dbReference type="Proteomes" id="UP000320235"/>
    </source>
</evidence>
<name>A0A543FKC8_9MICO</name>
<feature type="region of interest" description="Disordered" evidence="1">
    <location>
        <begin position="1"/>
        <end position="30"/>
    </location>
</feature>
<proteinExistence type="predicted"/>
<dbReference type="RefSeq" id="WP_141892721.1">
    <property type="nucleotide sequence ID" value="NZ_BAABLH010000001.1"/>
</dbReference>
<sequence>MLKPRSRKPVEIPSVPPVPHDDERGRRRRTPMASVVVARAGRLFHPRGDRGIQHRRLVDHALEASPAWNAGPGEEAEVPWSTFRGATARFVAFG</sequence>
<reference evidence="2 3" key="1">
    <citation type="submission" date="2019-06" db="EMBL/GenBank/DDBJ databases">
        <title>Sequencing the genomes of 1000 actinobacteria strains.</title>
        <authorList>
            <person name="Klenk H.-P."/>
        </authorList>
    </citation>
    <scope>NUCLEOTIDE SEQUENCE [LARGE SCALE GENOMIC DNA]</scope>
    <source>
        <strain evidence="2 3">DSM 105492</strain>
    </source>
</reference>
<dbReference type="AlphaFoldDB" id="A0A543FKC8"/>
<comment type="caution">
    <text evidence="2">The sequence shown here is derived from an EMBL/GenBank/DDBJ whole genome shotgun (WGS) entry which is preliminary data.</text>
</comment>